<dbReference type="OrthoDB" id="2988772at2"/>
<dbReference type="InterPro" id="IPR018376">
    <property type="entry name" value="Enoyl-CoA_hyd/isom_CS"/>
</dbReference>
<organism evidence="9 10">
    <name type="scientific">Rhodococcus jostii</name>
    <dbReference type="NCBI Taxonomy" id="132919"/>
    <lineage>
        <taxon>Bacteria</taxon>
        <taxon>Bacillati</taxon>
        <taxon>Actinomycetota</taxon>
        <taxon>Actinomycetes</taxon>
        <taxon>Mycobacteriales</taxon>
        <taxon>Nocardiaceae</taxon>
        <taxon>Rhodococcus</taxon>
    </lineage>
</organism>
<sequence length="261" mass="28169">MTTVDLRYDDRIAVVTLDRAPVNALSSEMYEDLAEALDEVAGAHRVSAVVLRSASSKVFCAGADVRELGALTGAQAHTADVRRQELARSVFDNLLNLPQPTIAVLDGPAIGAGAVIASCCDLRISSTRASFRLPEVDVGRCGGARHLMRHLPQGIVRRMYFTAEMLDARQAEKYGFVELVPEGEDPLEVSFDRARQIAAKSPTALRLGKRALNESEALSVTEGYATEQQYTLKLARTADAAEAILARREGRPPNFTGASAE</sequence>
<dbReference type="PANTHER" id="PTHR11941">
    <property type="entry name" value="ENOYL-COA HYDRATASE-RELATED"/>
    <property type="match status" value="1"/>
</dbReference>
<evidence type="ECO:0000313" key="10">
    <source>
        <dbReference type="Proteomes" id="UP000183407"/>
    </source>
</evidence>
<dbReference type="Proteomes" id="UP000183407">
    <property type="component" value="Unassembled WGS sequence"/>
</dbReference>
<dbReference type="Pfam" id="PF00378">
    <property type="entry name" value="ECH_1"/>
    <property type="match status" value="1"/>
</dbReference>
<comment type="function">
    <text evidence="1">Could possibly oxidize fatty acids using specific components.</text>
</comment>
<dbReference type="PROSITE" id="PS00166">
    <property type="entry name" value="ENOYL_COA_HYDRATASE"/>
    <property type="match status" value="1"/>
</dbReference>
<accession>A0A1H4IME2</accession>
<keyword evidence="5" id="KW-0456">Lyase</keyword>
<keyword evidence="4" id="KW-0443">Lipid metabolism</keyword>
<evidence type="ECO:0000256" key="4">
    <source>
        <dbReference type="ARBA" id="ARBA00023098"/>
    </source>
</evidence>
<comment type="similarity">
    <text evidence="2 8">Belongs to the enoyl-CoA hydratase/isomerase family.</text>
</comment>
<reference evidence="10" key="1">
    <citation type="submission" date="2016-10" db="EMBL/GenBank/DDBJ databases">
        <authorList>
            <person name="Varghese N."/>
        </authorList>
    </citation>
    <scope>NUCLEOTIDE SEQUENCE [LARGE SCALE GENOMIC DNA]</scope>
    <source>
        <strain evidence="10">DSM 44719</strain>
    </source>
</reference>
<name>A0A1H4IME2_RHOJO</name>
<dbReference type="SUPFAM" id="SSF52096">
    <property type="entry name" value="ClpP/crotonase"/>
    <property type="match status" value="1"/>
</dbReference>
<evidence type="ECO:0000256" key="2">
    <source>
        <dbReference type="ARBA" id="ARBA00005254"/>
    </source>
</evidence>
<protein>
    <submittedName>
        <fullName evidence="9">Enoyl-CoA hydratase/carnithine racemase</fullName>
    </submittedName>
</protein>
<evidence type="ECO:0000256" key="8">
    <source>
        <dbReference type="RuleBase" id="RU003707"/>
    </source>
</evidence>
<proteinExistence type="inferred from homology"/>
<evidence type="ECO:0000256" key="7">
    <source>
        <dbReference type="ARBA" id="ARBA00023717"/>
    </source>
</evidence>
<evidence type="ECO:0000313" key="9">
    <source>
        <dbReference type="EMBL" id="SEB35264.1"/>
    </source>
</evidence>
<gene>
    <name evidence="9" type="ORF">SAMN04490220_0259</name>
</gene>
<dbReference type="PANTHER" id="PTHR11941:SF169">
    <property type="entry name" value="(7AS)-7A-METHYL-1,5-DIOXO-2,3,5,6,7,7A-HEXAHYDRO-1H-INDENE-CARBOXYL-COA HYDROLASE"/>
    <property type="match status" value="1"/>
</dbReference>
<evidence type="ECO:0000256" key="3">
    <source>
        <dbReference type="ARBA" id="ARBA00022832"/>
    </source>
</evidence>
<keyword evidence="3" id="KW-0276">Fatty acid metabolism</keyword>
<dbReference type="GO" id="GO:0006635">
    <property type="term" value="P:fatty acid beta-oxidation"/>
    <property type="evidence" value="ECO:0007669"/>
    <property type="project" value="TreeGrafter"/>
</dbReference>
<evidence type="ECO:0000256" key="1">
    <source>
        <dbReference type="ARBA" id="ARBA00002994"/>
    </source>
</evidence>
<dbReference type="Gene3D" id="3.90.226.10">
    <property type="entry name" value="2-enoyl-CoA Hydratase, Chain A, domain 1"/>
    <property type="match status" value="1"/>
</dbReference>
<comment type="catalytic activity">
    <reaction evidence="7">
        <text>a 4-saturated-(3S)-3-hydroxyacyl-CoA = a (3E)-enoyl-CoA + H2O</text>
        <dbReference type="Rhea" id="RHEA:20724"/>
        <dbReference type="ChEBI" id="CHEBI:15377"/>
        <dbReference type="ChEBI" id="CHEBI:58521"/>
        <dbReference type="ChEBI" id="CHEBI:137480"/>
        <dbReference type="EC" id="4.2.1.17"/>
    </reaction>
</comment>
<comment type="catalytic activity">
    <reaction evidence="6">
        <text>a (3S)-3-hydroxyacyl-CoA = a (2E)-enoyl-CoA + H2O</text>
        <dbReference type="Rhea" id="RHEA:16105"/>
        <dbReference type="ChEBI" id="CHEBI:15377"/>
        <dbReference type="ChEBI" id="CHEBI:57318"/>
        <dbReference type="ChEBI" id="CHEBI:58856"/>
        <dbReference type="EC" id="4.2.1.17"/>
    </reaction>
</comment>
<evidence type="ECO:0000256" key="5">
    <source>
        <dbReference type="ARBA" id="ARBA00023239"/>
    </source>
</evidence>
<dbReference type="EMBL" id="FNTL01000002">
    <property type="protein sequence ID" value="SEB35264.1"/>
    <property type="molecule type" value="Genomic_DNA"/>
</dbReference>
<dbReference type="CDD" id="cd06558">
    <property type="entry name" value="crotonase-like"/>
    <property type="match status" value="1"/>
</dbReference>
<dbReference type="InterPro" id="IPR001753">
    <property type="entry name" value="Enoyl-CoA_hydra/iso"/>
</dbReference>
<dbReference type="AlphaFoldDB" id="A0A1H4IME2"/>
<dbReference type="RefSeq" id="WP_073366236.1">
    <property type="nucleotide sequence ID" value="NZ_FNTL01000002.1"/>
</dbReference>
<dbReference type="GO" id="GO:0004300">
    <property type="term" value="F:enoyl-CoA hydratase activity"/>
    <property type="evidence" value="ECO:0007669"/>
    <property type="project" value="UniProtKB-EC"/>
</dbReference>
<dbReference type="InterPro" id="IPR029045">
    <property type="entry name" value="ClpP/crotonase-like_dom_sf"/>
</dbReference>
<evidence type="ECO:0000256" key="6">
    <source>
        <dbReference type="ARBA" id="ARBA00023709"/>
    </source>
</evidence>